<dbReference type="Proteomes" id="UP000192721">
    <property type="component" value="Unassembled WGS sequence"/>
</dbReference>
<evidence type="ECO:0000256" key="1">
    <source>
        <dbReference type="SAM" id="Coils"/>
    </source>
</evidence>
<sequence>MPRDIPTPRPPTAAEGVLVRRGQLRRAARADQLERDARQQAQRVLREAERQAESLRRQASQQGYQQGMLAALKHAAAHLAASQAMAWNWRERLEQEARAMLAAAVDHPDTLLLLLDEWLRGMDQPDATLYLQLPKRARALQPQLMTLLAENWPGAIQIDYHADARFMMRCADQAAEFSPEQYVEPASRQLLQCLEPLPQDCRRLSEQALRGLIAQLEQDLAALAAADRSPE</sequence>
<organism evidence="3 4">
    <name type="scientific">Chromobacterium haemolyticum</name>
    <dbReference type="NCBI Taxonomy" id="394935"/>
    <lineage>
        <taxon>Bacteria</taxon>
        <taxon>Pseudomonadati</taxon>
        <taxon>Pseudomonadota</taxon>
        <taxon>Betaproteobacteria</taxon>
        <taxon>Neisseriales</taxon>
        <taxon>Chromobacteriaceae</taxon>
        <taxon>Chromobacterium</taxon>
    </lineage>
</organism>
<proteinExistence type="predicted"/>
<evidence type="ECO:0008006" key="5">
    <source>
        <dbReference type="Google" id="ProtNLM"/>
    </source>
</evidence>
<dbReference type="RefSeq" id="WP_143330152.1">
    <property type="nucleotide sequence ID" value="NZ_MUKV01000002.1"/>
</dbReference>
<evidence type="ECO:0000313" key="3">
    <source>
        <dbReference type="EMBL" id="OQS43659.1"/>
    </source>
</evidence>
<feature type="coiled-coil region" evidence="1">
    <location>
        <begin position="30"/>
        <end position="65"/>
    </location>
</feature>
<keyword evidence="1" id="KW-0175">Coiled coil</keyword>
<protein>
    <recommendedName>
        <fullName evidence="5">Oxygen-regulated invasion protein OrgB</fullName>
    </recommendedName>
</protein>
<reference evidence="3 4" key="1">
    <citation type="submission" date="2017-02" db="EMBL/GenBank/DDBJ databases">
        <title>Chromobacterium haemolyticum H5244.</title>
        <authorList>
            <person name="Gulvik C.A."/>
        </authorList>
    </citation>
    <scope>NUCLEOTIDE SEQUENCE [LARGE SCALE GENOMIC DNA]</scope>
    <source>
        <strain evidence="3 4">H5244</strain>
    </source>
</reference>
<name>A0A1W0D9H4_9NEIS</name>
<comment type="caution">
    <text evidence="3">The sequence shown here is derived from an EMBL/GenBank/DDBJ whole genome shotgun (WGS) entry which is preliminary data.</text>
</comment>
<evidence type="ECO:0000313" key="4">
    <source>
        <dbReference type="Proteomes" id="UP000192721"/>
    </source>
</evidence>
<dbReference type="EMBL" id="MUKV01000002">
    <property type="protein sequence ID" value="OQS43659.1"/>
    <property type="molecule type" value="Genomic_DNA"/>
</dbReference>
<evidence type="ECO:0000256" key="2">
    <source>
        <dbReference type="SAM" id="MobiDB-lite"/>
    </source>
</evidence>
<feature type="compositionally biased region" description="Pro residues" evidence="2">
    <location>
        <begin position="1"/>
        <end position="11"/>
    </location>
</feature>
<gene>
    <name evidence="3" type="ORF">B0T45_02805</name>
</gene>
<dbReference type="AlphaFoldDB" id="A0A1W0D9H4"/>
<feature type="region of interest" description="Disordered" evidence="2">
    <location>
        <begin position="1"/>
        <end position="21"/>
    </location>
</feature>
<accession>A0A1W0D9H4</accession>